<sequence>MPSSKNSREFQLKNQPTWWKLCSQLFPCPWVSPNGGRDQGALGSLEHREAASIAQSCHRCCWTHDWWYRKLQNRGYGTKFLKYSYCHGQIICEDRTYFKRQWYKCDQIAIICSARNKKTYNKKLQDYSNSQCKGRTP</sequence>
<dbReference type="InterPro" id="IPR016090">
    <property type="entry name" value="PLA2-like_dom"/>
</dbReference>
<dbReference type="Gene3D" id="1.20.90.10">
    <property type="entry name" value="Phospholipase A2 domain"/>
    <property type="match status" value="1"/>
</dbReference>
<evidence type="ECO:0000259" key="2">
    <source>
        <dbReference type="SMART" id="SM00085"/>
    </source>
</evidence>
<dbReference type="GO" id="GO:0006644">
    <property type="term" value="P:phospholipid metabolic process"/>
    <property type="evidence" value="ECO:0007669"/>
    <property type="project" value="InterPro"/>
</dbReference>
<dbReference type="SMART" id="SM00085">
    <property type="entry name" value="PA2c"/>
    <property type="match status" value="1"/>
</dbReference>
<name>A0A8C0A514_BOSMU</name>
<organism evidence="3 4">
    <name type="scientific">Bos mutus grunniens</name>
    <name type="common">Wild yak</name>
    <name type="synonym">Bos grunniens</name>
    <dbReference type="NCBI Taxonomy" id="30521"/>
    <lineage>
        <taxon>Eukaryota</taxon>
        <taxon>Metazoa</taxon>
        <taxon>Chordata</taxon>
        <taxon>Craniata</taxon>
        <taxon>Vertebrata</taxon>
        <taxon>Euteleostomi</taxon>
        <taxon>Mammalia</taxon>
        <taxon>Eutheria</taxon>
        <taxon>Laurasiatheria</taxon>
        <taxon>Artiodactyla</taxon>
        <taxon>Ruminantia</taxon>
        <taxon>Pecora</taxon>
        <taxon>Bovidae</taxon>
        <taxon>Bovinae</taxon>
        <taxon>Bos</taxon>
    </lineage>
</organism>
<reference evidence="3" key="1">
    <citation type="submission" date="2019-05" db="EMBL/GenBank/DDBJ databases">
        <authorList>
            <person name="Zhang S."/>
            <person name="Liu J."/>
        </authorList>
    </citation>
    <scope>NUCLEOTIDE SEQUENCE [LARGE SCALE GENOMIC DNA]</scope>
</reference>
<dbReference type="GO" id="GO:0050482">
    <property type="term" value="P:arachidonate secretion"/>
    <property type="evidence" value="ECO:0007669"/>
    <property type="project" value="InterPro"/>
</dbReference>
<comment type="similarity">
    <text evidence="1">Belongs to the phospholipase A2 family.</text>
</comment>
<protein>
    <recommendedName>
        <fullName evidence="2">Phospholipase A2-like central domain-containing protein</fullName>
    </recommendedName>
</protein>
<feature type="domain" description="Phospholipase A2-like central" evidence="2">
    <location>
        <begin position="14"/>
        <end position="133"/>
    </location>
</feature>
<dbReference type="Ensembl" id="ENSBGRT00000009087.1">
    <property type="protein sequence ID" value="ENSBGRP00000007900.1"/>
    <property type="gene ID" value="ENSBGRG00000004940.1"/>
</dbReference>
<reference evidence="3" key="3">
    <citation type="submission" date="2025-09" db="UniProtKB">
        <authorList>
            <consortium name="Ensembl"/>
        </authorList>
    </citation>
    <scope>IDENTIFICATION</scope>
</reference>
<dbReference type="SUPFAM" id="SSF48619">
    <property type="entry name" value="Phospholipase A2, PLA2"/>
    <property type="match status" value="1"/>
</dbReference>
<dbReference type="GO" id="GO:0004623">
    <property type="term" value="F:phospholipase A2 activity"/>
    <property type="evidence" value="ECO:0007669"/>
    <property type="project" value="InterPro"/>
</dbReference>
<evidence type="ECO:0000256" key="1">
    <source>
        <dbReference type="RuleBase" id="RU003654"/>
    </source>
</evidence>
<dbReference type="Pfam" id="PF00068">
    <property type="entry name" value="Phospholip_A2_1"/>
    <property type="match status" value="1"/>
</dbReference>
<dbReference type="Proteomes" id="UP000694520">
    <property type="component" value="Chromosome 2"/>
</dbReference>
<keyword evidence="4" id="KW-1185">Reference proteome</keyword>
<proteinExistence type="inferred from homology"/>
<evidence type="ECO:0000313" key="3">
    <source>
        <dbReference type="Ensembl" id="ENSBGRP00000007900.1"/>
    </source>
</evidence>
<accession>A0A8C0A514</accession>
<reference evidence="3" key="2">
    <citation type="submission" date="2025-08" db="UniProtKB">
        <authorList>
            <consortium name="Ensembl"/>
        </authorList>
    </citation>
    <scope>IDENTIFICATION</scope>
</reference>
<evidence type="ECO:0000313" key="4">
    <source>
        <dbReference type="Proteomes" id="UP000694520"/>
    </source>
</evidence>
<dbReference type="InterPro" id="IPR036444">
    <property type="entry name" value="PLipase_A2_dom_sf"/>
</dbReference>
<dbReference type="AlphaFoldDB" id="A0A8C0A514"/>